<organism evidence="2">
    <name type="scientific">Bactrocera latifrons</name>
    <name type="common">Malaysian fruit fly</name>
    <name type="synonym">Chaetodacus latifrons</name>
    <dbReference type="NCBI Taxonomy" id="174628"/>
    <lineage>
        <taxon>Eukaryota</taxon>
        <taxon>Metazoa</taxon>
        <taxon>Ecdysozoa</taxon>
        <taxon>Arthropoda</taxon>
        <taxon>Hexapoda</taxon>
        <taxon>Insecta</taxon>
        <taxon>Pterygota</taxon>
        <taxon>Neoptera</taxon>
        <taxon>Endopterygota</taxon>
        <taxon>Diptera</taxon>
        <taxon>Brachycera</taxon>
        <taxon>Muscomorpha</taxon>
        <taxon>Tephritoidea</taxon>
        <taxon>Tephritidae</taxon>
        <taxon>Bactrocera</taxon>
        <taxon>Bactrocera</taxon>
    </lineage>
</organism>
<protein>
    <submittedName>
        <fullName evidence="2">Uncharacterized protein</fullName>
    </submittedName>
</protein>
<evidence type="ECO:0000256" key="1">
    <source>
        <dbReference type="SAM" id="MobiDB-lite"/>
    </source>
</evidence>
<feature type="compositionally biased region" description="Basic and acidic residues" evidence="1">
    <location>
        <begin position="13"/>
        <end position="32"/>
    </location>
</feature>
<reference evidence="2" key="1">
    <citation type="submission" date="2015-06" db="EMBL/GenBank/DDBJ databases">
        <authorList>
            <person name="Hoefler B.C."/>
            <person name="Straight P.D."/>
        </authorList>
    </citation>
    <scope>NUCLEOTIDE SEQUENCE</scope>
</reference>
<feature type="compositionally biased region" description="Basic residues" evidence="1">
    <location>
        <begin position="117"/>
        <end position="135"/>
    </location>
</feature>
<gene>
    <name evidence="2" type="ORF">c0_g1_i1</name>
</gene>
<name>A0A0K8W9F5_BACLA</name>
<feature type="region of interest" description="Disordered" evidence="1">
    <location>
        <begin position="117"/>
        <end position="146"/>
    </location>
</feature>
<dbReference type="EMBL" id="GDHF01004548">
    <property type="protein sequence ID" value="JAI47766.1"/>
    <property type="molecule type" value="Transcribed_RNA"/>
</dbReference>
<accession>A0A0K8W9F5</accession>
<proteinExistence type="predicted"/>
<feature type="region of interest" description="Disordered" evidence="1">
    <location>
        <begin position="1"/>
        <end position="32"/>
    </location>
</feature>
<dbReference type="OrthoDB" id="8007002at2759"/>
<dbReference type="AlphaFoldDB" id="A0A0K8W9F5"/>
<evidence type="ECO:0000313" key="2">
    <source>
        <dbReference type="EMBL" id="JAI47766.1"/>
    </source>
</evidence>
<sequence>MESNPFRQKPGFPKKDKQFGESRNKVDTRGKLNKKEKEWGIQKFTPVVKTQLPTPWSTFKNEIIQKQQEEAKLLNNPNMESEEARQFLKKRDQNFRRTEIVEGRKEDIKWEDFSEKAHKKSSVKRKRRKQIKKIQRNNNKSPITKNSFPVVDETILNNFDSKKLTSHQNNRIRKMITKTTYLARGAPIESVVNDLKRRGLKPARNLCDAY</sequence>